<name>A0A4U9HCQ0_SERRU</name>
<proteinExistence type="predicted"/>
<reference evidence="1 2" key="1">
    <citation type="submission" date="2019-05" db="EMBL/GenBank/DDBJ databases">
        <authorList>
            <consortium name="Pathogen Informatics"/>
        </authorList>
    </citation>
    <scope>NUCLEOTIDE SEQUENCE [LARGE SCALE GENOMIC DNA]</scope>
    <source>
        <strain evidence="1 2">NCTC12971</strain>
    </source>
</reference>
<evidence type="ECO:0000313" key="1">
    <source>
        <dbReference type="EMBL" id="VTP60606.1"/>
    </source>
</evidence>
<organism evidence="1 2">
    <name type="scientific">Serratia rubidaea</name>
    <name type="common">Serratia marinorubra</name>
    <dbReference type="NCBI Taxonomy" id="61652"/>
    <lineage>
        <taxon>Bacteria</taxon>
        <taxon>Pseudomonadati</taxon>
        <taxon>Pseudomonadota</taxon>
        <taxon>Gammaproteobacteria</taxon>
        <taxon>Enterobacterales</taxon>
        <taxon>Yersiniaceae</taxon>
        <taxon>Serratia</taxon>
    </lineage>
</organism>
<dbReference type="AlphaFoldDB" id="A0A4U9HCQ0"/>
<evidence type="ECO:0000313" key="2">
    <source>
        <dbReference type="Proteomes" id="UP000307968"/>
    </source>
</evidence>
<sequence length="59" mass="6423">MSIAKLMHAAGGFRCEMLGQNLPLSLGLDGSAVLHPPASPCPPAGWYRRWTSCWSPRRS</sequence>
<protein>
    <submittedName>
        <fullName evidence="1">Uncharacterized protein</fullName>
    </submittedName>
</protein>
<accession>A0A4U9HCQ0</accession>
<gene>
    <name evidence="1" type="ORF">NCTC12971_01092</name>
</gene>
<dbReference type="Proteomes" id="UP000307968">
    <property type="component" value="Chromosome"/>
</dbReference>
<dbReference type="EMBL" id="LR590463">
    <property type="protein sequence ID" value="VTP60606.1"/>
    <property type="molecule type" value="Genomic_DNA"/>
</dbReference>